<dbReference type="Gene3D" id="3.40.50.1820">
    <property type="entry name" value="alpha/beta hydrolase"/>
    <property type="match status" value="1"/>
</dbReference>
<gene>
    <name evidence="2" type="ORF">ACFSKK_20250</name>
</gene>
<dbReference type="Pfam" id="PF12146">
    <property type="entry name" value="Hydrolase_4"/>
    <property type="match status" value="1"/>
</dbReference>
<keyword evidence="2" id="KW-0378">Hydrolase</keyword>
<reference evidence="3" key="1">
    <citation type="journal article" date="2019" name="Int. J. Syst. Evol. Microbiol.">
        <title>The Global Catalogue of Microorganisms (GCM) 10K type strain sequencing project: providing services to taxonomists for standard genome sequencing and annotation.</title>
        <authorList>
            <consortium name="The Broad Institute Genomics Platform"/>
            <consortium name="The Broad Institute Genome Sequencing Center for Infectious Disease"/>
            <person name="Wu L."/>
            <person name="Ma J."/>
        </authorList>
    </citation>
    <scope>NUCLEOTIDE SEQUENCE [LARGE SCALE GENOMIC DNA]</scope>
    <source>
        <strain evidence="3">CGMCC 1.15474</strain>
    </source>
</reference>
<keyword evidence="3" id="KW-1185">Reference proteome</keyword>
<comment type="caution">
    <text evidence="2">The sequence shown here is derived from an EMBL/GenBank/DDBJ whole genome shotgun (WGS) entry which is preliminary data.</text>
</comment>
<dbReference type="RefSeq" id="WP_247345848.1">
    <property type="nucleotide sequence ID" value="NZ_CP095550.1"/>
</dbReference>
<dbReference type="InterPro" id="IPR022742">
    <property type="entry name" value="Hydrolase_4"/>
</dbReference>
<sequence length="310" mass="35885">MGEEYWLPMKDGHEVFVTKWWEETMKPRAVIQLSHGMAEHIKRYETFAQFLVANGIYLVGNDHRGHGRTGEKSGNSGYFAENNGFEKVVEDLKEVYDHVREQYPSVPIFLMGHSMGSFLVRRFLQRFQTDIHGVILSGTGGNSPISLSIAKLIAKSQIQKYGSHAESQLLNRLTTGSYNKKFVNAETEFEWLSRDPQQIKNYIDDTYCGKPATTSFYYDLYDGLKRIQEDEEVKKVQKNIPFYLFSGDMDPVGNYSKGVTGLIKQLKKHGIVEIDYKIYKDGRHEMLNEVNRDEVFKDLLQWLEKQLNKK</sequence>
<name>A0ABW5C512_9BACI</name>
<organism evidence="2 3">
    <name type="scientific">Metabacillus endolithicus</name>
    <dbReference type="NCBI Taxonomy" id="1535204"/>
    <lineage>
        <taxon>Bacteria</taxon>
        <taxon>Bacillati</taxon>
        <taxon>Bacillota</taxon>
        <taxon>Bacilli</taxon>
        <taxon>Bacillales</taxon>
        <taxon>Bacillaceae</taxon>
        <taxon>Metabacillus</taxon>
    </lineage>
</organism>
<dbReference type="SUPFAM" id="SSF53474">
    <property type="entry name" value="alpha/beta-Hydrolases"/>
    <property type="match status" value="1"/>
</dbReference>
<accession>A0ABW5C512</accession>
<dbReference type="EMBL" id="JBHUIK010000005">
    <property type="protein sequence ID" value="MFD2216023.1"/>
    <property type="molecule type" value="Genomic_DNA"/>
</dbReference>
<dbReference type="GO" id="GO:0016787">
    <property type="term" value="F:hydrolase activity"/>
    <property type="evidence" value="ECO:0007669"/>
    <property type="project" value="UniProtKB-KW"/>
</dbReference>
<protein>
    <submittedName>
        <fullName evidence="2">Alpha/beta hydrolase</fullName>
    </submittedName>
</protein>
<dbReference type="InterPro" id="IPR051044">
    <property type="entry name" value="MAG_DAG_Lipase"/>
</dbReference>
<dbReference type="Proteomes" id="UP001597318">
    <property type="component" value="Unassembled WGS sequence"/>
</dbReference>
<proteinExistence type="predicted"/>
<evidence type="ECO:0000259" key="1">
    <source>
        <dbReference type="Pfam" id="PF12146"/>
    </source>
</evidence>
<evidence type="ECO:0000313" key="3">
    <source>
        <dbReference type="Proteomes" id="UP001597318"/>
    </source>
</evidence>
<dbReference type="PANTHER" id="PTHR11614">
    <property type="entry name" value="PHOSPHOLIPASE-RELATED"/>
    <property type="match status" value="1"/>
</dbReference>
<dbReference type="InterPro" id="IPR029058">
    <property type="entry name" value="AB_hydrolase_fold"/>
</dbReference>
<evidence type="ECO:0000313" key="2">
    <source>
        <dbReference type="EMBL" id="MFD2216023.1"/>
    </source>
</evidence>
<feature type="domain" description="Serine aminopeptidase S33" evidence="1">
    <location>
        <begin position="26"/>
        <end position="290"/>
    </location>
</feature>